<dbReference type="Proteomes" id="UP000217718">
    <property type="component" value="Segment"/>
</dbReference>
<evidence type="ECO:0000259" key="10">
    <source>
        <dbReference type="PROSITE" id="PS50507"/>
    </source>
</evidence>
<gene>
    <name evidence="12" type="primary">RdRp</name>
</gene>
<dbReference type="SUPFAM" id="SSF56672">
    <property type="entry name" value="DNA/RNA polymerases"/>
    <property type="match status" value="1"/>
</dbReference>
<evidence type="ECO:0000256" key="4">
    <source>
        <dbReference type="ARBA" id="ARBA00022679"/>
    </source>
</evidence>
<evidence type="ECO:0000313" key="13">
    <source>
        <dbReference type="Proteomes" id="UP000217718"/>
    </source>
</evidence>
<accession>A0A1I9UVN9</accession>
<evidence type="ECO:0000313" key="12">
    <source>
        <dbReference type="EMBL" id="APA05125.1"/>
    </source>
</evidence>
<proteinExistence type="predicted"/>
<dbReference type="GO" id="GO:0003968">
    <property type="term" value="F:RNA-directed RNA polymerase activity"/>
    <property type="evidence" value="ECO:0007669"/>
    <property type="project" value="UniProtKB-KW"/>
</dbReference>
<dbReference type="PANTHER" id="PTHR18934:SF85">
    <property type="entry name" value="ATP-DEPENDENT RNA HELICASE DHX8"/>
    <property type="match status" value="1"/>
</dbReference>
<evidence type="ECO:0000256" key="7">
    <source>
        <dbReference type="ARBA" id="ARBA00022844"/>
    </source>
</evidence>
<dbReference type="GO" id="GO:0003723">
    <property type="term" value="F:RNA binding"/>
    <property type="evidence" value="ECO:0007669"/>
    <property type="project" value="InterPro"/>
</dbReference>
<sequence length="1632" mass="186555">MSFNFSSNLEGLDLLQEVNRLINSRIVQKFLRIKGWCFLDQLGWRLEAKLGRGPEKATLFDLTRSRTWRQETFMTNRLFLYLNLFCQLLFIILNLVIWPVMLWQTAEYIFFTIILTSLAIVWGNPILLIGCVALGVFVTYYILFFFRMIGSTVWLIIDIARGANGVTRRPNIISEAVVTFLVMLSSNDMEAHKRAELFDLYAAVIQAWIIKTNYEGWMTKALAVILTFNFLRFMAKMISNTVTLFLRLVVSFLTCSAVIILYSWNYKTDIILCMTIEVIYYMMIRAYKISWRILQKAWITFSHKIFGPTLSASGSKELFLYIRNITLVYEVLRLKVVIRTIYWAHSLGFYLDVNSLPRKPQTWRGVFVQSMMGMVRMINDFDPPGFIRRAGKPTWNSFSDTLDMLKELGYPVDPDVVFTPEETNPLDPRFDRNLDGDTHVGLGIRNIKIYKTEEFELIKGLAAKYVHSDTYANIHNELDSVSRYFSDIDVDMSDELMKKGIEETWQMVSRIYANSRITPIHSIWKNWNKKFNFGALAYRNVQDKKNKTFRKKKMTRKAYIASRKNGQTIIKEWTKWYQHFPLMKNITNVFPKSEALPPKKWMKNKIRTPLSPFCHNTYFRWCFRMSQTTDFALRTLQLRLECQINGTWMSRLFERHSRFDFHYAGDFSEFDSTIRGPVTEAIKSIRKKGYSNHKMMGTLAEMIDLTYDSIEHSSLLLPSTGRVYNKAGGLMTGHASTSSDNSIATVFFYMVAWIDLTGKSAKEFVNFNELSCYGDDHILSISQASPKAWNFKNIQTTMSRFVVTLRDEVPEGASDQNLMEQSSPPEFDPPEELDPLPFLSKFSRKPTSADISEWETHMGGIPMPGRIVFHDRVKLLGKAAAGTKTKDPFYRIDRLIGYMYLTAHNKDLYDMFNEMIEVIIRKNLEYRDDTRIKKQQALPKMRSKIPSYAKVLSTFYDPNSTVRDHDDMLEDEGGVVSYGSMTTWDYICNYASYIPDILNPNVLNMGFNVLTQRVVRNAMTWPREFIGLANKVVTDGHMRSLIVQTPYRFLIDQDKVTVKTNPLTLLVRHWVFMASSSDKYVFNPFGRLDALSNKVANLSFIINGRLQTKYTAYSTPVTQVILVVALNWLPLPEVALYDDDSTLYLSDLILGIKLPDVALVGNRLVELGLGKWSSSIPPNFKELDYLERGLKPQEIHVIQAGTGTGKSTALISHLASTLGPSFRKIIVVEPRSKVVLGLVKYMQGEGLDCSGATTNLMLDPRAKVWYVTAQECLLHPTWVSSENLLVLDEAHIEELAYEQLRKYVKSKGAEGPPMIYMTATPNAQWMEGATTYTEIPISKVFSTEEVSIPMDKGVIKASIDSKSEDYWLSKYFQVVSGLYASSRSHDRKFLIFVNDKANIDIFLRGLPGKGLALSSDTEGNPDWDVDYIVSTSVADVAITIPGVTHVITPNFLRVVQSDKGYVRRPLFTKLDPSTKTQRKGRTGRTNNGVFYLVNFEFPQGVLRERKEEGNLSKLIQWTLEGLPLSVLAEADPEILNIGGYEMSEGASEILSTFEENLKDARSRTGHEIRKDLADASQDYIETEIHMPGMTGMSSGFEFTISSASERVAEIFFDTLNMLGAGEVVSALMLEEE</sequence>
<dbReference type="EMBL" id="KU980909">
    <property type="protein sequence ID" value="APA05125.1"/>
    <property type="molecule type" value="Genomic_RNA"/>
</dbReference>
<feature type="transmembrane region" description="Helical" evidence="9">
    <location>
        <begin position="78"/>
        <end position="102"/>
    </location>
</feature>
<name>A0A1I9UVN9_9VIRU</name>
<dbReference type="Gene3D" id="3.30.70.270">
    <property type="match status" value="1"/>
</dbReference>
<keyword evidence="6" id="KW-0547">Nucleotide-binding</keyword>
<dbReference type="GO" id="GO:0044423">
    <property type="term" value="C:virion component"/>
    <property type="evidence" value="ECO:0007669"/>
    <property type="project" value="UniProtKB-KW"/>
</dbReference>
<dbReference type="SUPFAM" id="SSF52540">
    <property type="entry name" value="P-loop containing nucleoside triphosphate hydrolases"/>
    <property type="match status" value="1"/>
</dbReference>
<dbReference type="Gene3D" id="3.40.50.300">
    <property type="entry name" value="P-loop containing nucleotide triphosphate hydrolases"/>
    <property type="match status" value="2"/>
</dbReference>
<dbReference type="PROSITE" id="PS51192">
    <property type="entry name" value="HELICASE_ATP_BIND_1"/>
    <property type="match status" value="1"/>
</dbReference>
<evidence type="ECO:0000256" key="6">
    <source>
        <dbReference type="ARBA" id="ARBA00022741"/>
    </source>
</evidence>
<evidence type="ECO:0000259" key="11">
    <source>
        <dbReference type="PROSITE" id="PS51192"/>
    </source>
</evidence>
<dbReference type="InterPro" id="IPR027417">
    <property type="entry name" value="P-loop_NTPase"/>
</dbReference>
<keyword evidence="8" id="KW-0693">Viral RNA replication</keyword>
<dbReference type="InterPro" id="IPR014001">
    <property type="entry name" value="Helicase_ATP-bd"/>
</dbReference>
<dbReference type="GO" id="GO:0043657">
    <property type="term" value="C:host cell"/>
    <property type="evidence" value="ECO:0007669"/>
    <property type="project" value="UniProtKB-SubCell"/>
</dbReference>
<dbReference type="PROSITE" id="PS50507">
    <property type="entry name" value="RDRP_SSRNA_POS"/>
    <property type="match status" value="1"/>
</dbReference>
<feature type="transmembrane region" description="Helical" evidence="9">
    <location>
        <begin position="137"/>
        <end position="157"/>
    </location>
</feature>
<evidence type="ECO:0000256" key="1">
    <source>
        <dbReference type="ARBA" id="ARBA00004328"/>
    </source>
</evidence>
<organism evidence="12 13">
    <name type="scientific">Nigrospora oryzae fusarivirus 1</name>
    <dbReference type="NCBI Taxonomy" id="1913649"/>
    <lineage>
        <taxon>Viruses</taxon>
        <taxon>Riboviria</taxon>
        <taxon>Orthornavirae</taxon>
        <taxon>Pisuviricota</taxon>
        <taxon>Duplopiviricetes</taxon>
        <taxon>Durnavirales</taxon>
        <taxon>Fusariviridae</taxon>
    </lineage>
</organism>
<feature type="domain" description="Helicase ATP-binding" evidence="11">
    <location>
        <begin position="1187"/>
        <end position="1339"/>
    </location>
</feature>
<feature type="transmembrane region" description="Helical" evidence="9">
    <location>
        <begin position="108"/>
        <end position="130"/>
    </location>
</feature>
<dbReference type="KEGG" id="vg:34443310"/>
<dbReference type="PANTHER" id="PTHR18934">
    <property type="entry name" value="ATP-DEPENDENT RNA HELICASE"/>
    <property type="match status" value="1"/>
</dbReference>
<dbReference type="GeneID" id="34443310"/>
<dbReference type="InterPro" id="IPR007094">
    <property type="entry name" value="RNA-dir_pol_PSvirus"/>
</dbReference>
<dbReference type="Pfam" id="PF00680">
    <property type="entry name" value="RdRP_1"/>
    <property type="match status" value="1"/>
</dbReference>
<reference evidence="12 13" key="1">
    <citation type="submission" date="2016-03" db="EMBL/GenBank/DDBJ databases">
        <title>A novel fusarivirus isolated from the phytopathogenic fungus Nigrospora oryzae.</title>
        <authorList>
            <person name="Zhong J."/>
            <person name="Zhao S.Q."/>
            <person name="Gao B.D."/>
        </authorList>
    </citation>
    <scope>NUCLEOTIDE SEQUENCE [LARGE SCALE GENOMIC DNA]</scope>
    <source>
        <strain evidence="12">HN-19</strain>
    </source>
</reference>
<keyword evidence="5" id="KW-0548">Nucleotidyltransferase</keyword>
<keyword evidence="9" id="KW-1133">Transmembrane helix</keyword>
<dbReference type="GO" id="GO:0006351">
    <property type="term" value="P:DNA-templated transcription"/>
    <property type="evidence" value="ECO:0007669"/>
    <property type="project" value="InterPro"/>
</dbReference>
<feature type="transmembrane region" description="Helical" evidence="9">
    <location>
        <begin position="217"/>
        <end position="235"/>
    </location>
</feature>
<comment type="subcellular location">
    <subcellularLocation>
        <location evidence="2">Host cell</location>
    </subcellularLocation>
    <subcellularLocation>
        <location evidence="1">Virion</location>
    </subcellularLocation>
</comment>
<evidence type="ECO:0000256" key="9">
    <source>
        <dbReference type="SAM" id="Phobius"/>
    </source>
</evidence>
<evidence type="ECO:0000256" key="5">
    <source>
        <dbReference type="ARBA" id="ARBA00022695"/>
    </source>
</evidence>
<feature type="domain" description="RdRp catalytic" evidence="10">
    <location>
        <begin position="660"/>
        <end position="789"/>
    </location>
</feature>
<feature type="transmembrane region" description="Helical" evidence="9">
    <location>
        <begin position="244"/>
        <end position="264"/>
    </location>
</feature>
<evidence type="ECO:0000256" key="2">
    <source>
        <dbReference type="ARBA" id="ARBA00004340"/>
    </source>
</evidence>
<protein>
    <submittedName>
        <fullName evidence="12">RNA-dependent RNA polymerase</fullName>
    </submittedName>
</protein>
<dbReference type="InterPro" id="IPR001205">
    <property type="entry name" value="RNA-dir_pol_C"/>
</dbReference>
<dbReference type="RefSeq" id="YP_009325419.1">
    <property type="nucleotide sequence ID" value="NC_031960.1"/>
</dbReference>
<evidence type="ECO:0000256" key="3">
    <source>
        <dbReference type="ARBA" id="ARBA00022484"/>
    </source>
</evidence>
<keyword evidence="3 12" id="KW-0696">RNA-directed RNA polymerase</keyword>
<dbReference type="GO" id="GO:0000166">
    <property type="term" value="F:nucleotide binding"/>
    <property type="evidence" value="ECO:0007669"/>
    <property type="project" value="UniProtKB-KW"/>
</dbReference>
<dbReference type="InterPro" id="IPR043502">
    <property type="entry name" value="DNA/RNA_pol_sf"/>
</dbReference>
<keyword evidence="7" id="KW-0946">Virion</keyword>
<evidence type="ECO:0000256" key="8">
    <source>
        <dbReference type="ARBA" id="ARBA00022953"/>
    </source>
</evidence>
<dbReference type="GO" id="GO:0039694">
    <property type="term" value="P:viral RNA genome replication"/>
    <property type="evidence" value="ECO:0007669"/>
    <property type="project" value="InterPro"/>
</dbReference>
<dbReference type="GO" id="GO:0003724">
    <property type="term" value="F:RNA helicase activity"/>
    <property type="evidence" value="ECO:0007669"/>
    <property type="project" value="TreeGrafter"/>
</dbReference>
<dbReference type="GO" id="GO:0000390">
    <property type="term" value="P:spliceosomal complex disassembly"/>
    <property type="evidence" value="ECO:0007669"/>
    <property type="project" value="TreeGrafter"/>
</dbReference>
<keyword evidence="9" id="KW-0812">Transmembrane</keyword>
<keyword evidence="9" id="KW-0472">Membrane</keyword>
<keyword evidence="4" id="KW-0808">Transferase</keyword>
<dbReference type="InterPro" id="IPR043128">
    <property type="entry name" value="Rev_trsase/Diguanyl_cyclase"/>
</dbReference>